<sequence>MSLLLLQLPIGRGHPNYLNLLKKELNIPYYYLEIPLNLPKIKFLNLIYKNSPKYLFFYNKIRKKGKVPNFLIKGIRKEIEKILPKEETFIIVSHPLLAKALEDKNIYYLHGEIAFPKEAVCKAKKIFVPLAITKEKAKAYGIKEENIVITNLFVEKELAILKTKAYEERIKRIKDKKGLTGAIFLSGAHPQPHIKKIIKYSKILLENNIRVYLFSFPTYLFYFERKLFPYGINLIKIYNWEDELIKFSQIFLTVDFFIAASHERINWALGLSLPMFVLTPFIGSYAKENYEIARNYNACFLINELKNFLKESLYEKLLTMNESTHNKFSLDGAKNTAFIIEKELSNLNYL</sequence>
<protein>
    <recommendedName>
        <fullName evidence="2">Lipid-A-disaccharide synthase</fullName>
    </recommendedName>
</protein>
<proteinExistence type="predicted"/>
<organism evidence="1">
    <name type="scientific">candidate division WOR-3 bacterium</name>
    <dbReference type="NCBI Taxonomy" id="2052148"/>
    <lineage>
        <taxon>Bacteria</taxon>
        <taxon>Bacteria division WOR-3</taxon>
    </lineage>
</organism>
<comment type="caution">
    <text evidence="1">The sequence shown here is derived from an EMBL/GenBank/DDBJ whole genome shotgun (WGS) entry which is preliminary data.</text>
</comment>
<dbReference type="EMBL" id="DTHS01000025">
    <property type="protein sequence ID" value="HHR48804.1"/>
    <property type="molecule type" value="Genomic_DNA"/>
</dbReference>
<dbReference type="AlphaFoldDB" id="A0A7V5Y065"/>
<gene>
    <name evidence="1" type="ORF">ENV79_04075</name>
</gene>
<name>A0A7V5Y065_UNCW3</name>
<reference evidence="1" key="1">
    <citation type="journal article" date="2020" name="mSystems">
        <title>Genome- and Community-Level Interaction Insights into Carbon Utilization and Element Cycling Functions of Hydrothermarchaeota in Hydrothermal Sediment.</title>
        <authorList>
            <person name="Zhou Z."/>
            <person name="Liu Y."/>
            <person name="Xu W."/>
            <person name="Pan J."/>
            <person name="Luo Z.H."/>
            <person name="Li M."/>
        </authorList>
    </citation>
    <scope>NUCLEOTIDE SEQUENCE [LARGE SCALE GENOMIC DNA]</scope>
    <source>
        <strain evidence="1">SpSt-791</strain>
    </source>
</reference>
<evidence type="ECO:0008006" key="2">
    <source>
        <dbReference type="Google" id="ProtNLM"/>
    </source>
</evidence>
<evidence type="ECO:0000313" key="1">
    <source>
        <dbReference type="EMBL" id="HHR48804.1"/>
    </source>
</evidence>
<accession>A0A7V5Y065</accession>